<evidence type="ECO:0000313" key="2">
    <source>
        <dbReference type="EMBL" id="KAF2459098.1"/>
    </source>
</evidence>
<name>A0A6A6P5N4_9PEZI</name>
<dbReference type="EMBL" id="MU001676">
    <property type="protein sequence ID" value="KAF2459098.1"/>
    <property type="molecule type" value="Genomic_DNA"/>
</dbReference>
<dbReference type="Proteomes" id="UP000799766">
    <property type="component" value="Unassembled WGS sequence"/>
</dbReference>
<evidence type="ECO:0000313" key="3">
    <source>
        <dbReference type="Proteomes" id="UP000799766"/>
    </source>
</evidence>
<reference evidence="2" key="1">
    <citation type="journal article" date="2020" name="Stud. Mycol.">
        <title>101 Dothideomycetes genomes: a test case for predicting lifestyles and emergence of pathogens.</title>
        <authorList>
            <person name="Haridas S."/>
            <person name="Albert R."/>
            <person name="Binder M."/>
            <person name="Bloem J."/>
            <person name="Labutti K."/>
            <person name="Salamov A."/>
            <person name="Andreopoulos B."/>
            <person name="Baker S."/>
            <person name="Barry K."/>
            <person name="Bills G."/>
            <person name="Bluhm B."/>
            <person name="Cannon C."/>
            <person name="Castanera R."/>
            <person name="Culley D."/>
            <person name="Daum C."/>
            <person name="Ezra D."/>
            <person name="Gonzalez J."/>
            <person name="Henrissat B."/>
            <person name="Kuo A."/>
            <person name="Liang C."/>
            <person name="Lipzen A."/>
            <person name="Lutzoni F."/>
            <person name="Magnuson J."/>
            <person name="Mondo S."/>
            <person name="Nolan M."/>
            <person name="Ohm R."/>
            <person name="Pangilinan J."/>
            <person name="Park H.-J."/>
            <person name="Ramirez L."/>
            <person name="Alfaro M."/>
            <person name="Sun H."/>
            <person name="Tritt A."/>
            <person name="Yoshinaga Y."/>
            <person name="Zwiers L.-H."/>
            <person name="Turgeon B."/>
            <person name="Goodwin S."/>
            <person name="Spatafora J."/>
            <person name="Crous P."/>
            <person name="Grigoriev I."/>
        </authorList>
    </citation>
    <scope>NUCLEOTIDE SEQUENCE</scope>
    <source>
        <strain evidence="2">ATCC 16933</strain>
    </source>
</reference>
<evidence type="ECO:0000256" key="1">
    <source>
        <dbReference type="SAM" id="Coils"/>
    </source>
</evidence>
<organism evidence="2 3">
    <name type="scientific">Lineolata rhizophorae</name>
    <dbReference type="NCBI Taxonomy" id="578093"/>
    <lineage>
        <taxon>Eukaryota</taxon>
        <taxon>Fungi</taxon>
        <taxon>Dikarya</taxon>
        <taxon>Ascomycota</taxon>
        <taxon>Pezizomycotina</taxon>
        <taxon>Dothideomycetes</taxon>
        <taxon>Dothideomycetes incertae sedis</taxon>
        <taxon>Lineolatales</taxon>
        <taxon>Lineolataceae</taxon>
        <taxon>Lineolata</taxon>
    </lineage>
</organism>
<protein>
    <submittedName>
        <fullName evidence="2">Uncharacterized protein</fullName>
    </submittedName>
</protein>
<accession>A0A6A6P5N4</accession>
<sequence length="234" mass="27199">MPVRRKHKIISTNLPGRRTDPTILPNSILVELQMPVEATRPPEDLKQLHSFLMDTALHWAWLRLREVGGEDISDAFLNKVATPYRDWALRVGLHAGRISKWTFIERFDLRCYLVMFIKNIHHFQLEVLKAETECKAAQTKVELKDLELAIEFLQTDVHIIESYNTRGSSENGDFAYHESKRRQEQMRIAHPVGLESFEEVLDLLDRLEKAKERLNRLLEMQNKGSNTMTGLAEP</sequence>
<proteinExistence type="predicted"/>
<keyword evidence="3" id="KW-1185">Reference proteome</keyword>
<keyword evidence="1" id="KW-0175">Coiled coil</keyword>
<feature type="coiled-coil region" evidence="1">
    <location>
        <begin position="129"/>
        <end position="156"/>
    </location>
</feature>
<gene>
    <name evidence="2" type="ORF">BDY21DRAFT_370581</name>
</gene>
<dbReference type="AlphaFoldDB" id="A0A6A6P5N4"/>
<feature type="coiled-coil region" evidence="1">
    <location>
        <begin position="197"/>
        <end position="224"/>
    </location>
</feature>